<dbReference type="RefSeq" id="NP_001255755.1">
    <property type="nucleotide sequence ID" value="NM_001268826.1"/>
</dbReference>
<sequence>MTNMIYLLSLFSRIIIVYTLKSTAALPGRQSTANER</sequence>
<protein>
    <submittedName>
        <fullName evidence="1">Photosystem II protein I</fullName>
    </submittedName>
</protein>
<organism evidence="1 2">
    <name type="scientific">Caenorhabditis elegans</name>
    <dbReference type="NCBI Taxonomy" id="6239"/>
    <lineage>
        <taxon>Eukaryota</taxon>
        <taxon>Metazoa</taxon>
        <taxon>Ecdysozoa</taxon>
        <taxon>Nematoda</taxon>
        <taxon>Chromadorea</taxon>
        <taxon>Rhabditida</taxon>
        <taxon>Rhabditina</taxon>
        <taxon>Rhabditomorpha</taxon>
        <taxon>Rhabditoidea</taxon>
        <taxon>Rhabditidae</taxon>
        <taxon>Peloderinae</taxon>
        <taxon>Caenorhabditis</taxon>
    </lineage>
</organism>
<dbReference type="AGR" id="WB:WBGene00219243"/>
<evidence type="ECO:0000313" key="1">
    <source>
        <dbReference type="EMBL" id="CCE71573.1"/>
    </source>
</evidence>
<dbReference type="KEGG" id="cel:CELE_T23G4.127"/>
<dbReference type="HOGENOM" id="CLU_3360208_0_0_1"/>
<gene>
    <name evidence="1" type="ORF">CELE_T23G4.127</name>
    <name evidence="1 3" type="ORF">T23G4.127</name>
</gene>
<dbReference type="AlphaFoldDB" id="H2L2J1"/>
<evidence type="ECO:0000313" key="3">
    <source>
        <dbReference type="WormBase" id="T23G4.127"/>
    </source>
</evidence>
<reference evidence="1 2" key="1">
    <citation type="journal article" date="1998" name="Science">
        <title>Genome sequence of the nematode C. elegans: a platform for investigating biology.</title>
        <authorList>
            <consortium name="The C. elegans sequencing consortium"/>
            <person name="Sulson J.E."/>
            <person name="Waterston R."/>
        </authorList>
    </citation>
    <scope>NUCLEOTIDE SEQUENCE [LARGE SCALE GENOMIC DNA]</scope>
    <source>
        <strain evidence="1 2">Bristol N2</strain>
    </source>
</reference>
<name>H2L2J1_CAEEL</name>
<keyword evidence="2" id="KW-1185">Reference proteome</keyword>
<dbReference type="InParanoid" id="H2L2J1"/>
<dbReference type="WormBase" id="T23G4.127">
    <property type="protein sequence ID" value="CE46658"/>
    <property type="gene ID" value="WBGene00219243"/>
</dbReference>
<evidence type="ECO:0000313" key="2">
    <source>
        <dbReference type="Proteomes" id="UP000001940"/>
    </source>
</evidence>
<dbReference type="GeneID" id="13199210"/>
<dbReference type="EMBL" id="BX284604">
    <property type="protein sequence ID" value="CCE71573.1"/>
    <property type="molecule type" value="Genomic_DNA"/>
</dbReference>
<dbReference type="CTD" id="13199210"/>
<proteinExistence type="predicted"/>
<dbReference type="Bgee" id="WBGene00219243">
    <property type="expression patterns" value="Expressed in embryo and 3 other cell types or tissues"/>
</dbReference>
<accession>H2L2J1</accession>
<dbReference type="Proteomes" id="UP000001940">
    <property type="component" value="Chromosome IV"/>
</dbReference>
<dbReference type="PaxDb" id="6239-T23G4.127"/>